<name>A0ABR0EQS5_ZASCE</name>
<comment type="caution">
    <text evidence="1">The sequence shown here is derived from an EMBL/GenBank/DDBJ whole genome shotgun (WGS) entry which is preliminary data.</text>
</comment>
<dbReference type="Proteomes" id="UP001305779">
    <property type="component" value="Unassembled WGS sequence"/>
</dbReference>
<protein>
    <submittedName>
        <fullName evidence="1">Uncharacterized protein</fullName>
    </submittedName>
</protein>
<dbReference type="EMBL" id="JAXOVC010000003">
    <property type="protein sequence ID" value="KAK4503972.1"/>
    <property type="molecule type" value="Genomic_DNA"/>
</dbReference>
<evidence type="ECO:0000313" key="1">
    <source>
        <dbReference type="EMBL" id="KAK4503972.1"/>
    </source>
</evidence>
<keyword evidence="2" id="KW-1185">Reference proteome</keyword>
<proteinExistence type="predicted"/>
<accession>A0ABR0EQS5</accession>
<sequence>MPTNDPFELKIQGAATIPHPAERALINVHVTSEGTNKASIADEVITTSKHIEDLLREIAPKDDSAEASAASPLAHWNKTSLISRSWMPKDEHKGEVPPMKYSATVKYDIRFKEFKALGSRGITENNYYSHGERSFRKEHIATQHQRAMGETHGKFEKPDELEFRPQEVKMKKTVTIKFHADAVEGGI</sequence>
<gene>
    <name evidence="1" type="ORF">PRZ48_004887</name>
</gene>
<evidence type="ECO:0000313" key="2">
    <source>
        <dbReference type="Proteomes" id="UP001305779"/>
    </source>
</evidence>
<reference evidence="1 2" key="1">
    <citation type="journal article" date="2023" name="G3 (Bethesda)">
        <title>A chromosome-level genome assembly of Zasmidium syzygii isolated from banana leaves.</title>
        <authorList>
            <person name="van Westerhoven A.C."/>
            <person name="Mehrabi R."/>
            <person name="Talebi R."/>
            <person name="Steentjes M.B.F."/>
            <person name="Corcolon B."/>
            <person name="Chong P.A."/>
            <person name="Kema G.H.J."/>
            <person name="Seidl M.F."/>
        </authorList>
    </citation>
    <scope>NUCLEOTIDE SEQUENCE [LARGE SCALE GENOMIC DNA]</scope>
    <source>
        <strain evidence="1 2">P124</strain>
    </source>
</reference>
<organism evidence="1 2">
    <name type="scientific">Zasmidium cellare</name>
    <name type="common">Wine cellar mold</name>
    <name type="synonym">Racodium cellare</name>
    <dbReference type="NCBI Taxonomy" id="395010"/>
    <lineage>
        <taxon>Eukaryota</taxon>
        <taxon>Fungi</taxon>
        <taxon>Dikarya</taxon>
        <taxon>Ascomycota</taxon>
        <taxon>Pezizomycotina</taxon>
        <taxon>Dothideomycetes</taxon>
        <taxon>Dothideomycetidae</taxon>
        <taxon>Mycosphaerellales</taxon>
        <taxon>Mycosphaerellaceae</taxon>
        <taxon>Zasmidium</taxon>
    </lineage>
</organism>
<dbReference type="InterPro" id="IPR007497">
    <property type="entry name" value="SIMPL/DUF541"/>
</dbReference>
<dbReference type="Pfam" id="PF04402">
    <property type="entry name" value="SIMPL"/>
    <property type="match status" value="1"/>
</dbReference>